<dbReference type="OrthoDB" id="4121134at2759"/>
<dbReference type="Proteomes" id="UP000094526">
    <property type="component" value="Unassembled WGS sequence"/>
</dbReference>
<proteinExistence type="inferred from homology"/>
<feature type="region of interest" description="Disordered" evidence="7">
    <location>
        <begin position="1"/>
        <end position="114"/>
    </location>
</feature>
<sequence length="114" mass="12715">MSANGETVPQGTNEVTDVGKGKGKATEPAEITMEEEDDDEESAEEEEQAEPEEDDEMDEIDLDNIVEGRTRRKQINWAEAAEKSKDAGDDLDDDEDDEDDDFEAPDDEDEEMKG</sequence>
<dbReference type="SMART" id="SM01082">
    <property type="entry name" value="CHZ"/>
    <property type="match status" value="1"/>
</dbReference>
<keyword evidence="10" id="KW-1185">Reference proteome</keyword>
<evidence type="ECO:0000256" key="1">
    <source>
        <dbReference type="ARBA" id="ARBA00002212"/>
    </source>
</evidence>
<dbReference type="eggNOG" id="ENOG502TBQN">
    <property type="taxonomic scope" value="Eukaryota"/>
</dbReference>
<keyword evidence="5" id="KW-0539">Nucleus</keyword>
<feature type="compositionally biased region" description="Acidic residues" evidence="7">
    <location>
        <begin position="89"/>
        <end position="114"/>
    </location>
</feature>
<name>A0A1C1CV93_9EURO</name>
<accession>A0A1C1CV93</accession>
<reference evidence="10" key="1">
    <citation type="submission" date="2015-07" db="EMBL/GenBank/DDBJ databases">
        <authorList>
            <person name="Teixeira M.M."/>
            <person name="Souza R.C."/>
            <person name="Almeida L.G."/>
            <person name="Vicente V.A."/>
            <person name="de Hoog S."/>
            <person name="Bocca A.L."/>
            <person name="de Almeida S.R."/>
            <person name="Vasconcelos A.T."/>
            <person name="Felipe M.S."/>
        </authorList>
    </citation>
    <scope>NUCLEOTIDE SEQUENCE [LARGE SCALE GENOMIC DNA]</scope>
    <source>
        <strain evidence="10">KSF</strain>
    </source>
</reference>
<feature type="compositionally biased region" description="Polar residues" evidence="7">
    <location>
        <begin position="1"/>
        <end position="15"/>
    </location>
</feature>
<evidence type="ECO:0000259" key="8">
    <source>
        <dbReference type="SMART" id="SM01082"/>
    </source>
</evidence>
<comment type="similarity">
    <text evidence="3">Belongs to the CHZ1 family.</text>
</comment>
<evidence type="ECO:0000256" key="3">
    <source>
        <dbReference type="ARBA" id="ARBA00008057"/>
    </source>
</evidence>
<comment type="caution">
    <text evidence="9">The sequence shown here is derived from an EMBL/GenBank/DDBJ whole genome shotgun (WGS) entry which is preliminary data.</text>
</comment>
<comment type="subunit">
    <text evidence="6">Forms a heterotrimer with H2A.Z-H2B, stabilizing the association of the histone dimer. Also, with a lower affinity, forms a heterotrimer with H2A-H2B.</text>
</comment>
<dbReference type="InterPro" id="IPR019098">
    <property type="entry name" value="Histone_chaperone_domain_CHZ"/>
</dbReference>
<feature type="domain" description="Histone chaperone" evidence="8">
    <location>
        <begin position="51"/>
        <end position="86"/>
    </location>
</feature>
<evidence type="ECO:0000256" key="7">
    <source>
        <dbReference type="SAM" id="MobiDB-lite"/>
    </source>
</evidence>
<evidence type="ECO:0000256" key="5">
    <source>
        <dbReference type="ARBA" id="ARBA00023242"/>
    </source>
</evidence>
<gene>
    <name evidence="9" type="ORF">CLCR_11420</name>
</gene>
<dbReference type="Pfam" id="PF09649">
    <property type="entry name" value="CHZ"/>
    <property type="match status" value="1"/>
</dbReference>
<dbReference type="AlphaFoldDB" id="A0A1C1CV93"/>
<evidence type="ECO:0000313" key="10">
    <source>
        <dbReference type="Proteomes" id="UP000094526"/>
    </source>
</evidence>
<keyword evidence="4" id="KW-0143">Chaperone</keyword>
<feature type="compositionally biased region" description="Basic and acidic residues" evidence="7">
    <location>
        <begin position="17"/>
        <end position="27"/>
    </location>
</feature>
<protein>
    <recommendedName>
        <fullName evidence="8">Histone chaperone domain-containing protein</fullName>
    </recommendedName>
</protein>
<evidence type="ECO:0000256" key="4">
    <source>
        <dbReference type="ARBA" id="ARBA00023186"/>
    </source>
</evidence>
<dbReference type="EMBL" id="LGRB01000008">
    <property type="protein sequence ID" value="OCT52414.1"/>
    <property type="molecule type" value="Genomic_DNA"/>
</dbReference>
<dbReference type="GO" id="GO:0005634">
    <property type="term" value="C:nucleus"/>
    <property type="evidence" value="ECO:0007669"/>
    <property type="project" value="UniProtKB-SubCell"/>
</dbReference>
<evidence type="ECO:0000313" key="9">
    <source>
        <dbReference type="EMBL" id="OCT52414.1"/>
    </source>
</evidence>
<dbReference type="VEuPathDB" id="FungiDB:CLCR_11420"/>
<comment type="subcellular location">
    <subcellularLocation>
        <location evidence="2">Nucleus</location>
    </subcellularLocation>
</comment>
<comment type="function">
    <text evidence="1">Forms a chaperone-bound H2A.Z-H2B complex that acts as a source for SWR1 complex-dependent H2A to H2A.Z histone replacement in chromatin.</text>
</comment>
<evidence type="ECO:0000256" key="6">
    <source>
        <dbReference type="ARBA" id="ARBA00025877"/>
    </source>
</evidence>
<dbReference type="STRING" id="86049.A0A1C1CV93"/>
<feature type="compositionally biased region" description="Acidic residues" evidence="7">
    <location>
        <begin position="32"/>
        <end position="64"/>
    </location>
</feature>
<organism evidence="9 10">
    <name type="scientific">Cladophialophora carrionii</name>
    <dbReference type="NCBI Taxonomy" id="86049"/>
    <lineage>
        <taxon>Eukaryota</taxon>
        <taxon>Fungi</taxon>
        <taxon>Dikarya</taxon>
        <taxon>Ascomycota</taxon>
        <taxon>Pezizomycotina</taxon>
        <taxon>Eurotiomycetes</taxon>
        <taxon>Chaetothyriomycetidae</taxon>
        <taxon>Chaetothyriales</taxon>
        <taxon>Herpotrichiellaceae</taxon>
        <taxon>Cladophialophora</taxon>
    </lineage>
</organism>
<dbReference type="VEuPathDB" id="FungiDB:G647_03816"/>
<evidence type="ECO:0000256" key="2">
    <source>
        <dbReference type="ARBA" id="ARBA00004123"/>
    </source>
</evidence>